<dbReference type="EMBL" id="LRGB01000444">
    <property type="protein sequence ID" value="KZS19124.1"/>
    <property type="molecule type" value="Genomic_DNA"/>
</dbReference>
<gene>
    <name evidence="1" type="ORF">APZ42_014543</name>
</gene>
<protein>
    <submittedName>
        <fullName evidence="1">Uncharacterized protein</fullName>
    </submittedName>
</protein>
<reference evidence="1 2" key="1">
    <citation type="submission" date="2016-03" db="EMBL/GenBank/DDBJ databases">
        <title>EvidentialGene: Evidence-directed Construction of Genes on Genomes.</title>
        <authorList>
            <person name="Gilbert D.G."/>
            <person name="Choi J.-H."/>
            <person name="Mockaitis K."/>
            <person name="Colbourne J."/>
            <person name="Pfrender M."/>
        </authorList>
    </citation>
    <scope>NUCLEOTIDE SEQUENCE [LARGE SCALE GENOMIC DNA]</scope>
    <source>
        <strain evidence="1 2">Xinb3</strain>
        <tissue evidence="1">Complete organism</tissue>
    </source>
</reference>
<organism evidence="1 2">
    <name type="scientific">Daphnia magna</name>
    <dbReference type="NCBI Taxonomy" id="35525"/>
    <lineage>
        <taxon>Eukaryota</taxon>
        <taxon>Metazoa</taxon>
        <taxon>Ecdysozoa</taxon>
        <taxon>Arthropoda</taxon>
        <taxon>Crustacea</taxon>
        <taxon>Branchiopoda</taxon>
        <taxon>Diplostraca</taxon>
        <taxon>Cladocera</taxon>
        <taxon>Anomopoda</taxon>
        <taxon>Daphniidae</taxon>
        <taxon>Daphnia</taxon>
    </lineage>
</organism>
<dbReference type="AlphaFoldDB" id="A0A162PSZ1"/>
<keyword evidence="2" id="KW-1185">Reference proteome</keyword>
<evidence type="ECO:0000313" key="2">
    <source>
        <dbReference type="Proteomes" id="UP000076858"/>
    </source>
</evidence>
<name>A0A162PSZ1_9CRUS</name>
<sequence length="56" mass="6435">MSKSLASSRCYHEKHTKRGYITPATGMVYTSYTHTFGGYILRLCVCPLHLEKAIRR</sequence>
<proteinExistence type="predicted"/>
<accession>A0A162PSZ1</accession>
<comment type="caution">
    <text evidence="1">The sequence shown here is derived from an EMBL/GenBank/DDBJ whole genome shotgun (WGS) entry which is preliminary data.</text>
</comment>
<dbReference type="Proteomes" id="UP000076858">
    <property type="component" value="Unassembled WGS sequence"/>
</dbReference>
<evidence type="ECO:0000313" key="1">
    <source>
        <dbReference type="EMBL" id="KZS19124.1"/>
    </source>
</evidence>